<dbReference type="EC" id="2.7.1.12" evidence="3"/>
<reference evidence="10 11" key="1">
    <citation type="submission" date="2015-10" db="EMBL/GenBank/DDBJ databases">
        <title>Full genome of DAOMC 229536 Phialocephala scopiformis, a fungal endophyte of spruce producing the potent anti-insectan compound rugulosin.</title>
        <authorList>
            <consortium name="DOE Joint Genome Institute"/>
            <person name="Walker A.K."/>
            <person name="Frasz S.L."/>
            <person name="Seifert K.A."/>
            <person name="Miller J.D."/>
            <person name="Mondo S.J."/>
            <person name="Labutti K."/>
            <person name="Lipzen A."/>
            <person name="Dockter R."/>
            <person name="Kennedy M."/>
            <person name="Grigoriev I.V."/>
            <person name="Spatafora J.W."/>
        </authorList>
    </citation>
    <scope>NUCLEOTIDE SEQUENCE [LARGE SCALE GENOMIC DNA]</scope>
    <source>
        <strain evidence="10 11">CBS 120377</strain>
    </source>
</reference>
<evidence type="ECO:0000256" key="5">
    <source>
        <dbReference type="ARBA" id="ARBA00022741"/>
    </source>
</evidence>
<keyword evidence="7" id="KW-0067">ATP-binding</keyword>
<evidence type="ECO:0000256" key="2">
    <source>
        <dbReference type="ARBA" id="ARBA00008420"/>
    </source>
</evidence>
<keyword evidence="5" id="KW-0547">Nucleotide-binding</keyword>
<dbReference type="CDD" id="cd02021">
    <property type="entry name" value="GntK"/>
    <property type="match status" value="1"/>
</dbReference>
<evidence type="ECO:0000256" key="1">
    <source>
        <dbReference type="ARBA" id="ARBA00004875"/>
    </source>
</evidence>
<dbReference type="GO" id="GO:0005737">
    <property type="term" value="C:cytoplasm"/>
    <property type="evidence" value="ECO:0007669"/>
    <property type="project" value="TreeGrafter"/>
</dbReference>
<sequence>MAAGVPLTDDDRAGWLANLAAAGIEALSESSLVVVACSALKYKYREVFRTAVDKANNVEDRSVVLADTGNIQLDFIFLYMSQKKAKKLVRARALSTGHFMPASLVSSQFDILEMPNEKEPDCHIFDSNVGVEEVKDGTLRILDALLAHA</sequence>
<evidence type="ECO:0000313" key="10">
    <source>
        <dbReference type="EMBL" id="KUJ18690.1"/>
    </source>
</evidence>
<keyword evidence="11" id="KW-1185">Reference proteome</keyword>
<dbReference type="AlphaFoldDB" id="A0A194XES3"/>
<dbReference type="KEGG" id="psco:LY89DRAFT_683593"/>
<dbReference type="GO" id="GO:0005975">
    <property type="term" value="P:carbohydrate metabolic process"/>
    <property type="evidence" value="ECO:0007669"/>
    <property type="project" value="InterPro"/>
</dbReference>
<dbReference type="GeneID" id="28824457"/>
<organism evidence="10 11">
    <name type="scientific">Mollisia scopiformis</name>
    <name type="common">Conifer needle endophyte fungus</name>
    <name type="synonym">Phialocephala scopiformis</name>
    <dbReference type="NCBI Taxonomy" id="149040"/>
    <lineage>
        <taxon>Eukaryota</taxon>
        <taxon>Fungi</taxon>
        <taxon>Dikarya</taxon>
        <taxon>Ascomycota</taxon>
        <taxon>Pezizomycotina</taxon>
        <taxon>Leotiomycetes</taxon>
        <taxon>Helotiales</taxon>
        <taxon>Mollisiaceae</taxon>
        <taxon>Mollisia</taxon>
    </lineage>
</organism>
<comment type="similarity">
    <text evidence="2">Belongs to the gluconokinase GntK/GntV family.</text>
</comment>
<dbReference type="SUPFAM" id="SSF52540">
    <property type="entry name" value="P-loop containing nucleoside triphosphate hydrolases"/>
    <property type="match status" value="1"/>
</dbReference>
<dbReference type="GO" id="GO:0046316">
    <property type="term" value="F:gluconokinase activity"/>
    <property type="evidence" value="ECO:0007669"/>
    <property type="project" value="UniProtKB-EC"/>
</dbReference>
<gene>
    <name evidence="10" type="ORF">LY89DRAFT_683593</name>
</gene>
<evidence type="ECO:0000313" key="11">
    <source>
        <dbReference type="Proteomes" id="UP000070700"/>
    </source>
</evidence>
<evidence type="ECO:0000256" key="3">
    <source>
        <dbReference type="ARBA" id="ARBA00012054"/>
    </source>
</evidence>
<protein>
    <recommendedName>
        <fullName evidence="3">gluconokinase</fullName>
        <ecNumber evidence="3">2.7.1.12</ecNumber>
    </recommendedName>
    <alternativeName>
        <fullName evidence="8">Gluconate kinase</fullName>
    </alternativeName>
</protein>
<comment type="pathway">
    <text evidence="1">Carbohydrate acid metabolism; D-gluconate degradation.</text>
</comment>
<dbReference type="GO" id="GO:0005524">
    <property type="term" value="F:ATP binding"/>
    <property type="evidence" value="ECO:0007669"/>
    <property type="project" value="UniProtKB-KW"/>
</dbReference>
<dbReference type="InParanoid" id="A0A194XES3"/>
<proteinExistence type="inferred from homology"/>
<dbReference type="Gene3D" id="3.40.50.300">
    <property type="entry name" value="P-loop containing nucleotide triphosphate hydrolases"/>
    <property type="match status" value="1"/>
</dbReference>
<evidence type="ECO:0000256" key="4">
    <source>
        <dbReference type="ARBA" id="ARBA00022679"/>
    </source>
</evidence>
<evidence type="ECO:0000256" key="7">
    <source>
        <dbReference type="ARBA" id="ARBA00022840"/>
    </source>
</evidence>
<comment type="catalytic activity">
    <reaction evidence="9">
        <text>D-gluconate + ATP = 6-phospho-D-gluconate + ADP + H(+)</text>
        <dbReference type="Rhea" id="RHEA:19433"/>
        <dbReference type="ChEBI" id="CHEBI:15378"/>
        <dbReference type="ChEBI" id="CHEBI:18391"/>
        <dbReference type="ChEBI" id="CHEBI:30616"/>
        <dbReference type="ChEBI" id="CHEBI:58759"/>
        <dbReference type="ChEBI" id="CHEBI:456216"/>
        <dbReference type="EC" id="2.7.1.12"/>
    </reaction>
</comment>
<evidence type="ECO:0000256" key="6">
    <source>
        <dbReference type="ARBA" id="ARBA00022777"/>
    </source>
</evidence>
<dbReference type="InterPro" id="IPR006001">
    <property type="entry name" value="Therm_gnt_kin"/>
</dbReference>
<evidence type="ECO:0000256" key="8">
    <source>
        <dbReference type="ARBA" id="ARBA00029835"/>
    </source>
</evidence>
<dbReference type="Proteomes" id="UP000070700">
    <property type="component" value="Unassembled WGS sequence"/>
</dbReference>
<dbReference type="PANTHER" id="PTHR43442:SF3">
    <property type="entry name" value="GLUCONOKINASE-RELATED"/>
    <property type="match status" value="1"/>
</dbReference>
<dbReference type="InterPro" id="IPR027417">
    <property type="entry name" value="P-loop_NTPase"/>
</dbReference>
<dbReference type="PANTHER" id="PTHR43442">
    <property type="entry name" value="GLUCONOKINASE-RELATED"/>
    <property type="match status" value="1"/>
</dbReference>
<keyword evidence="6" id="KW-0418">Kinase</keyword>
<accession>A0A194XES3</accession>
<dbReference type="OrthoDB" id="275177at2759"/>
<dbReference type="STRING" id="149040.A0A194XES3"/>
<name>A0A194XES3_MOLSC</name>
<dbReference type="EMBL" id="KQ947412">
    <property type="protein sequence ID" value="KUJ18690.1"/>
    <property type="molecule type" value="Genomic_DNA"/>
</dbReference>
<evidence type="ECO:0000256" key="9">
    <source>
        <dbReference type="ARBA" id="ARBA00048090"/>
    </source>
</evidence>
<dbReference type="UniPathway" id="UPA00792"/>
<dbReference type="RefSeq" id="XP_018073045.1">
    <property type="nucleotide sequence ID" value="XM_018214731.1"/>
</dbReference>
<keyword evidence="4" id="KW-0808">Transferase</keyword>